<protein>
    <submittedName>
        <fullName evidence="2">Uncharacterized protein</fullName>
    </submittedName>
</protein>
<evidence type="ECO:0000256" key="1">
    <source>
        <dbReference type="SAM" id="MobiDB-lite"/>
    </source>
</evidence>
<evidence type="ECO:0000313" key="3">
    <source>
        <dbReference type="Proteomes" id="UP000260644"/>
    </source>
</evidence>
<organism evidence="2 3">
    <name type="scientific">Chitinophaga silvatica</name>
    <dbReference type="NCBI Taxonomy" id="2282649"/>
    <lineage>
        <taxon>Bacteria</taxon>
        <taxon>Pseudomonadati</taxon>
        <taxon>Bacteroidota</taxon>
        <taxon>Chitinophagia</taxon>
        <taxon>Chitinophagales</taxon>
        <taxon>Chitinophagaceae</taxon>
        <taxon>Chitinophaga</taxon>
    </lineage>
</organism>
<reference evidence="2 3" key="1">
    <citation type="submission" date="2018-07" db="EMBL/GenBank/DDBJ databases">
        <title>Chitinophaga K2CV101002-2 sp. nov., isolated from a monsoon evergreen broad-leaved forest soil.</title>
        <authorList>
            <person name="Lv Y."/>
        </authorList>
    </citation>
    <scope>NUCLEOTIDE SEQUENCE [LARGE SCALE GENOMIC DNA]</scope>
    <source>
        <strain evidence="2 3">GDMCC 1.1288</strain>
    </source>
</reference>
<feature type="region of interest" description="Disordered" evidence="1">
    <location>
        <begin position="39"/>
        <end position="68"/>
    </location>
</feature>
<dbReference type="Proteomes" id="UP000260644">
    <property type="component" value="Unassembled WGS sequence"/>
</dbReference>
<evidence type="ECO:0000313" key="2">
    <source>
        <dbReference type="EMBL" id="RFS24690.1"/>
    </source>
</evidence>
<name>A0A3E1YDK8_9BACT</name>
<gene>
    <name evidence="2" type="ORF">DVR12_05675</name>
</gene>
<proteinExistence type="predicted"/>
<keyword evidence="3" id="KW-1185">Reference proteome</keyword>
<dbReference type="OrthoDB" id="9957781at2"/>
<dbReference type="RefSeq" id="WP_116974520.1">
    <property type="nucleotide sequence ID" value="NZ_QPMM01000002.1"/>
</dbReference>
<accession>A0A3E1YDK8</accession>
<comment type="caution">
    <text evidence="2">The sequence shown here is derived from an EMBL/GenBank/DDBJ whole genome shotgun (WGS) entry which is preliminary data.</text>
</comment>
<sequence>MLKDNAVISRSMLKFEKEVVMKADVAVIENLKAGRTRGTAAMSLPTQPTTYETSPTTTILTTITTGKP</sequence>
<feature type="compositionally biased region" description="Low complexity" evidence="1">
    <location>
        <begin position="45"/>
        <end position="68"/>
    </location>
</feature>
<dbReference type="AlphaFoldDB" id="A0A3E1YDK8"/>
<dbReference type="EMBL" id="QPMM01000002">
    <property type="protein sequence ID" value="RFS24690.1"/>
    <property type="molecule type" value="Genomic_DNA"/>
</dbReference>